<proteinExistence type="predicted"/>
<feature type="compositionally biased region" description="Gly residues" evidence="1">
    <location>
        <begin position="260"/>
        <end position="270"/>
    </location>
</feature>
<evidence type="ECO:0000256" key="2">
    <source>
        <dbReference type="SAM" id="Phobius"/>
    </source>
</evidence>
<feature type="region of interest" description="Disordered" evidence="1">
    <location>
        <begin position="240"/>
        <end position="270"/>
    </location>
</feature>
<feature type="compositionally biased region" description="Basic residues" evidence="1">
    <location>
        <begin position="1"/>
        <end position="10"/>
    </location>
</feature>
<keyword evidence="2" id="KW-0812">Transmembrane</keyword>
<dbReference type="RefSeq" id="WP_407594508.1">
    <property type="nucleotide sequence ID" value="NZ_JBHDIY010000004.1"/>
</dbReference>
<feature type="transmembrane region" description="Helical" evidence="2">
    <location>
        <begin position="25"/>
        <end position="45"/>
    </location>
</feature>
<organism evidence="3 4">
    <name type="scientific">Tateyamaria armeniaca</name>
    <dbReference type="NCBI Taxonomy" id="2518930"/>
    <lineage>
        <taxon>Bacteria</taxon>
        <taxon>Pseudomonadati</taxon>
        <taxon>Pseudomonadota</taxon>
        <taxon>Alphaproteobacteria</taxon>
        <taxon>Rhodobacterales</taxon>
        <taxon>Roseobacteraceae</taxon>
        <taxon>Tateyamaria</taxon>
    </lineage>
</organism>
<keyword evidence="4" id="KW-1185">Reference proteome</keyword>
<dbReference type="EMBL" id="JBHDIY010000004">
    <property type="protein sequence ID" value="MFL4472328.1"/>
    <property type="molecule type" value="Genomic_DNA"/>
</dbReference>
<gene>
    <name evidence="3" type="ORF">ACERZ8_21480</name>
</gene>
<evidence type="ECO:0000313" key="4">
    <source>
        <dbReference type="Proteomes" id="UP001627408"/>
    </source>
</evidence>
<sequence length="270" mass="28227">MAPRRRRHHAPATPRPEEKSGGKGLVLGIGILAIAAAGAAAYFLGGDVLTGGGETEESTEIATVEEGLTRVEGTRAAFLATTVPDNRAFAGLRTQGPNAGFIEGFANDLLPLQGLSSSFGAQFGSNPQVIPRGISQAQCAVLDFARAFQGTRGAGIEIALTENSMSRSTGVRGTVHGTAGRQNWLALVDPNGQVFSLMRQFDDPIGDERRFAFRLPSAAPGIYMVIALASEDALVRAGAMQDGTNRRRHSASDDARTGGRWAGGGGHRLS</sequence>
<protein>
    <submittedName>
        <fullName evidence="3">Uncharacterized protein</fullName>
    </submittedName>
</protein>
<reference evidence="3 4" key="1">
    <citation type="submission" date="2024-08" db="EMBL/GenBank/DDBJ databases">
        <title>Tateyamaria sp. nov., isolated from marine algae.</title>
        <authorList>
            <person name="Choi B.J."/>
            <person name="Kim J.M."/>
            <person name="Lee J.K."/>
            <person name="Choi D.G."/>
            <person name="Bayburt H."/>
            <person name="Baek J.H."/>
            <person name="Han D.M."/>
            <person name="Jeon C.O."/>
        </authorList>
    </citation>
    <scope>NUCLEOTIDE SEQUENCE [LARGE SCALE GENOMIC DNA]</scope>
    <source>
        <strain evidence="3 4">KMU-156</strain>
    </source>
</reference>
<evidence type="ECO:0000313" key="3">
    <source>
        <dbReference type="EMBL" id="MFL4472328.1"/>
    </source>
</evidence>
<keyword evidence="2" id="KW-0472">Membrane</keyword>
<comment type="caution">
    <text evidence="3">The sequence shown here is derived from an EMBL/GenBank/DDBJ whole genome shotgun (WGS) entry which is preliminary data.</text>
</comment>
<evidence type="ECO:0000256" key="1">
    <source>
        <dbReference type="SAM" id="MobiDB-lite"/>
    </source>
</evidence>
<keyword evidence="2" id="KW-1133">Transmembrane helix</keyword>
<dbReference type="Proteomes" id="UP001627408">
    <property type="component" value="Unassembled WGS sequence"/>
</dbReference>
<accession>A0ABW8UYU1</accession>
<feature type="region of interest" description="Disordered" evidence="1">
    <location>
        <begin position="1"/>
        <end position="21"/>
    </location>
</feature>
<name>A0ABW8UYU1_9RHOB</name>